<dbReference type="OrthoDB" id="2306834at2"/>
<feature type="signal peptide" evidence="1">
    <location>
        <begin position="1"/>
        <end position="28"/>
    </location>
</feature>
<dbReference type="EMBL" id="VDFO01000040">
    <property type="protein sequence ID" value="MQS98213.1"/>
    <property type="molecule type" value="Genomic_DNA"/>
</dbReference>
<sequence length="1030" mass="113917">MKRRGLSLFAILLLPVFIFLSKITTVQAADSDTKATHPTTQEVFQGAPPCLKLEDYFEKVDTYQGTTAVSNSVQILKATDSGYPSDIIRLTNGNNQVGSVWGKANSTSTTDTNYNYNYLDLSKDQEISGWIYIGDSDAYGKTGDGLALVLQNDARGINAISTYNWSVLFQNKSKAVGGETLGVWGGVDSPTDISNTTKFAQGAIQNSLAIEFDSYRNETKSAILSSQDNYFDALTDSTNVLEAKGEHIAWNYPGEASTYERFSYSLGSYFGMHHKDSIHNLTIAGYDGTPEIDRAWHHFTFKYTKPETSGGTTAKMSYIFNDKNYDGSVRPFSKWDKRENISIDLNKFNLNSGQTKIRWGFTGGTGSPDSKVADNSIILEKIPAVANVLSATSLFDITQNREILDLDQNPTADSKVNNNDQLRFDYDLNYDSGLSKTGNITTELNLPTYVDFTQNDDGIGKIIYTDEDGNEISNDIPDSALTSDKTTLNLTLNSMDLTNKKIKIELYGYAKAPDSETANVITVPQAHTSYQSDHYTGDVMSPQFEIDNESLNLTATSDTNQEIIESQSTTLSGLANYLKGSTFDGNGLSVHAKIDDGDEVIWNDISTTAGDKEAIISKELTGKYLGVGNHKIDVYLTDSSRRISNTITYNIQVIERKLELTPQDEEITVNDNKPVTITGNYNYSDDSGFQNDTATITYQITNEGEDSQESVTTTISQEVDAKKGSAKISLDPIALNKATDISLDDYLKTNNVGLKEGKNEITMVVSDTADNPSNKVTFVVNVPKMEPLITTKDSQLYSLGMFPIEIPLTFEYPTTAETNNYQLSSNDLELNSTIDGVTYRSKPAMNGDIENPYAWNPIVELNDLGIKELDKTTYTVKLYVTDPYGRKSNELTYQIDFNLKGAEVLVDDSSFKTIDPKTFETGYVARNNDWNVKVRSYNSKWKLNASGTKLQNTIGNKDTDLNMFYVDEYSATSLLNDPQIASDDQTNSGNQVFDISGNWNHDEGILLKTDSVPEAGDYQGKITWSIDDSI</sequence>
<dbReference type="Proteomes" id="UP000414364">
    <property type="component" value="Unassembled WGS sequence"/>
</dbReference>
<evidence type="ECO:0000313" key="3">
    <source>
        <dbReference type="EMBL" id="MQS98213.1"/>
    </source>
</evidence>
<comment type="caution">
    <text evidence="3">The sequence shown here is derived from an EMBL/GenBank/DDBJ whole genome shotgun (WGS) entry which is preliminary data.</text>
</comment>
<dbReference type="AlphaFoldDB" id="A0A5P0ZYP0"/>
<dbReference type="SUPFAM" id="SSF49899">
    <property type="entry name" value="Concanavalin A-like lectins/glucanases"/>
    <property type="match status" value="1"/>
</dbReference>
<dbReference type="EMBL" id="VDFP01000020">
    <property type="protein sequence ID" value="MQS76583.1"/>
    <property type="molecule type" value="Genomic_DNA"/>
</dbReference>
<protein>
    <recommendedName>
        <fullName evidence="6">Cell surface protein</fullName>
    </recommendedName>
</protein>
<evidence type="ECO:0008006" key="6">
    <source>
        <dbReference type="Google" id="ProtNLM"/>
    </source>
</evidence>
<dbReference type="RefSeq" id="WP_153386036.1">
    <property type="nucleotide sequence ID" value="NZ_VDFO01000040.1"/>
</dbReference>
<name>A0A5P0ZYP0_9LACO</name>
<dbReference type="Proteomes" id="UP000371423">
    <property type="component" value="Unassembled WGS sequence"/>
</dbReference>
<evidence type="ECO:0000313" key="2">
    <source>
        <dbReference type="EMBL" id="MQS76583.1"/>
    </source>
</evidence>
<evidence type="ECO:0000313" key="5">
    <source>
        <dbReference type="Proteomes" id="UP000414364"/>
    </source>
</evidence>
<dbReference type="Gene3D" id="2.60.120.200">
    <property type="match status" value="1"/>
</dbReference>
<evidence type="ECO:0000256" key="1">
    <source>
        <dbReference type="SAM" id="SignalP"/>
    </source>
</evidence>
<proteinExistence type="predicted"/>
<feature type="chain" id="PRO_5044622391" description="Cell surface protein" evidence="1">
    <location>
        <begin position="29"/>
        <end position="1030"/>
    </location>
</feature>
<organism evidence="3 4">
    <name type="scientific">Companilactobacillus halodurans</name>
    <dbReference type="NCBI Taxonomy" id="2584183"/>
    <lineage>
        <taxon>Bacteria</taxon>
        <taxon>Bacillati</taxon>
        <taxon>Bacillota</taxon>
        <taxon>Bacilli</taxon>
        <taxon>Lactobacillales</taxon>
        <taxon>Lactobacillaceae</taxon>
        <taxon>Companilactobacillus</taxon>
    </lineage>
</organism>
<dbReference type="InterPro" id="IPR013320">
    <property type="entry name" value="ConA-like_dom_sf"/>
</dbReference>
<gene>
    <name evidence="3" type="ORF">FHL05_10005</name>
    <name evidence="2" type="ORF">FHL06_09365</name>
</gene>
<reference evidence="4 5" key="1">
    <citation type="journal article" date="2019" name="Syst. Appl. Microbiol.">
        <title>Polyphasic characterization of two novel Lactobacillus spp. isolated from blown salami packages: Description of Lactobacillus halodurans sp. nov. and Lactobacillus salsicarnum sp. nov.</title>
        <authorList>
            <person name="Schuster J.A."/>
            <person name="Klingl A."/>
            <person name="Vogel R.F."/>
            <person name="Ehrmann M.A."/>
        </authorList>
    </citation>
    <scope>NUCLEOTIDE SEQUENCE [LARGE SCALE GENOMIC DNA]</scope>
    <source>
        <strain evidence="3 4">TMW 1.1920</strain>
        <strain evidence="2 5">TMW 1.2172</strain>
    </source>
</reference>
<evidence type="ECO:0000313" key="4">
    <source>
        <dbReference type="Proteomes" id="UP000371423"/>
    </source>
</evidence>
<keyword evidence="4" id="KW-1185">Reference proteome</keyword>
<keyword evidence="1" id="KW-0732">Signal</keyword>
<accession>A0A5P0ZYP0</accession>